<feature type="region of interest" description="Disordered" evidence="1">
    <location>
        <begin position="110"/>
        <end position="131"/>
    </location>
</feature>
<proteinExistence type="predicted"/>
<gene>
    <name evidence="2" type="ORF">pFRL4_132c</name>
</gene>
<evidence type="ECO:0000256" key="1">
    <source>
        <dbReference type="SAM" id="MobiDB-lite"/>
    </source>
</evidence>
<keyword evidence="2" id="KW-0614">Plasmid</keyword>
<dbReference type="Pfam" id="PF19650">
    <property type="entry name" value="DUF6153"/>
    <property type="match status" value="1"/>
</dbReference>
<reference evidence="2" key="1">
    <citation type="submission" date="2013-09" db="EMBL/GenBank/DDBJ databases">
        <title>Complete nucleotide sequence of Streptomyces linear plasmid pFRL4.</title>
        <authorList>
            <person name="Chen Z."/>
            <person name="Fang P."/>
            <person name="Qin Z."/>
        </authorList>
    </citation>
    <scope>NUCLEOTIDE SEQUENCE</scope>
    <source>
        <plasmid evidence="2">pFRL4</plasmid>
    </source>
</reference>
<organism evidence="2">
    <name type="scientific">Streptomyces sp. F2</name>
    <dbReference type="NCBI Taxonomy" id="317660"/>
    <lineage>
        <taxon>Bacteria</taxon>
        <taxon>Bacillati</taxon>
        <taxon>Actinomycetota</taxon>
        <taxon>Actinomycetes</taxon>
        <taxon>Kitasatosporales</taxon>
        <taxon>Streptomycetaceae</taxon>
        <taxon>Streptomyces</taxon>
    </lineage>
</organism>
<protein>
    <submittedName>
        <fullName evidence="2">Uncharacterized protein</fullName>
    </submittedName>
</protein>
<dbReference type="InterPro" id="IPR046151">
    <property type="entry name" value="DUF6153"/>
</dbReference>
<dbReference type="AlphaFoldDB" id="V9Z1E2"/>
<accession>V9Z1E2</accession>
<name>V9Z1E2_9ACTN</name>
<geneLocation type="plasmid" evidence="2">
    <name>pFRL4</name>
</geneLocation>
<dbReference type="RefSeq" id="WP_024126264.1">
    <property type="nucleotide sequence ID" value="NC_023284.1"/>
</dbReference>
<sequence>MTRLGQLTRPHSTVRSFGLLVCALLLGLIGMHGLGPMPGAAAASSGHGRMAVVAHTDVIASMPGACDHGEGGCTGHTDHADPTCASASVAGAPAVVPVLLADVVACAEPGETRTSPAGSGPDGGRAPPSLSELQLLRI</sequence>
<evidence type="ECO:0000313" key="2">
    <source>
        <dbReference type="EMBL" id="AHE39365.1"/>
    </source>
</evidence>
<dbReference type="EMBL" id="KF602049">
    <property type="protein sequence ID" value="AHE39365.1"/>
    <property type="molecule type" value="Genomic_DNA"/>
</dbReference>